<evidence type="ECO:0000259" key="11">
    <source>
        <dbReference type="SMART" id="SM00892"/>
    </source>
</evidence>
<evidence type="ECO:0000256" key="1">
    <source>
        <dbReference type="ARBA" id="ARBA00001946"/>
    </source>
</evidence>
<evidence type="ECO:0000256" key="9">
    <source>
        <dbReference type="SAM" id="SignalP"/>
    </source>
</evidence>
<dbReference type="SMART" id="SM00477">
    <property type="entry name" value="NUC"/>
    <property type="match status" value="1"/>
</dbReference>
<dbReference type="EC" id="3.1.30.-" evidence="8"/>
<evidence type="ECO:0000256" key="2">
    <source>
        <dbReference type="ARBA" id="ARBA00010052"/>
    </source>
</evidence>
<dbReference type="InterPro" id="IPR044925">
    <property type="entry name" value="His-Me_finger_sf"/>
</dbReference>
<keyword evidence="6 8" id="KW-0378">Hydrolase</keyword>
<evidence type="ECO:0000256" key="8">
    <source>
        <dbReference type="RuleBase" id="RU366055"/>
    </source>
</evidence>
<comment type="similarity">
    <text evidence="2 8">Belongs to the DNA/RNA non-specific endonuclease family.</text>
</comment>
<keyword evidence="4 8" id="KW-0479">Metal-binding</keyword>
<dbReference type="InterPro" id="IPR040255">
    <property type="entry name" value="Non-specific_endonuclease"/>
</dbReference>
<evidence type="ECO:0000256" key="6">
    <source>
        <dbReference type="ARBA" id="ARBA00022801"/>
    </source>
</evidence>
<feature type="chain" id="PRO_5047402374" description="Endonuclease" evidence="9">
    <location>
        <begin position="24"/>
        <end position="244"/>
    </location>
</feature>
<evidence type="ECO:0000313" key="13">
    <source>
        <dbReference type="Proteomes" id="UP001501353"/>
    </source>
</evidence>
<dbReference type="SMART" id="SM00892">
    <property type="entry name" value="Endonuclease_NS"/>
    <property type="match status" value="1"/>
</dbReference>
<dbReference type="PANTHER" id="PTHR13966:SF5">
    <property type="entry name" value="ENDONUCLEASE G, MITOCHONDRIAL"/>
    <property type="match status" value="1"/>
</dbReference>
<evidence type="ECO:0000259" key="10">
    <source>
        <dbReference type="SMART" id="SM00477"/>
    </source>
</evidence>
<dbReference type="InterPro" id="IPR018524">
    <property type="entry name" value="DNA/RNA_endonuclease_AS"/>
</dbReference>
<proteinExistence type="inferred from homology"/>
<name>A0ABP7SSN6_9BURK</name>
<evidence type="ECO:0000256" key="5">
    <source>
        <dbReference type="ARBA" id="ARBA00022759"/>
    </source>
</evidence>
<keyword evidence="13" id="KW-1185">Reference proteome</keyword>
<keyword evidence="7" id="KW-0460">Magnesium</keyword>
<dbReference type="Pfam" id="PF01223">
    <property type="entry name" value="Endonuclease_NS"/>
    <property type="match status" value="1"/>
</dbReference>
<feature type="signal peptide" evidence="9">
    <location>
        <begin position="1"/>
        <end position="23"/>
    </location>
</feature>
<keyword evidence="5 8" id="KW-0255">Endonuclease</keyword>
<reference evidence="13" key="1">
    <citation type="journal article" date="2019" name="Int. J. Syst. Evol. Microbiol.">
        <title>The Global Catalogue of Microorganisms (GCM) 10K type strain sequencing project: providing services to taxonomists for standard genome sequencing and annotation.</title>
        <authorList>
            <consortium name="The Broad Institute Genomics Platform"/>
            <consortium name="The Broad Institute Genome Sequencing Center for Infectious Disease"/>
            <person name="Wu L."/>
            <person name="Ma J."/>
        </authorList>
    </citation>
    <scope>NUCLEOTIDE SEQUENCE [LARGE SCALE GENOMIC DNA]</scope>
    <source>
        <strain evidence="13">JCM 16673</strain>
    </source>
</reference>
<dbReference type="InterPro" id="IPR020821">
    <property type="entry name" value="ENPP1-3/EXOG-like_nuc-like"/>
</dbReference>
<dbReference type="Gene3D" id="3.40.570.10">
    <property type="entry name" value="Extracellular Endonuclease, subunit A"/>
    <property type="match status" value="1"/>
</dbReference>
<organism evidence="12 13">
    <name type="scientific">Actimicrobium antarcticum</name>
    <dbReference type="NCBI Taxonomy" id="1051899"/>
    <lineage>
        <taxon>Bacteria</taxon>
        <taxon>Pseudomonadati</taxon>
        <taxon>Pseudomonadota</taxon>
        <taxon>Betaproteobacteria</taxon>
        <taxon>Burkholderiales</taxon>
        <taxon>Oxalobacteraceae</taxon>
        <taxon>Actimicrobium</taxon>
    </lineage>
</organism>
<dbReference type="Proteomes" id="UP001501353">
    <property type="component" value="Unassembled WGS sequence"/>
</dbReference>
<dbReference type="RefSeq" id="WP_425547906.1">
    <property type="nucleotide sequence ID" value="NZ_BAAAZE010000005.1"/>
</dbReference>
<evidence type="ECO:0000256" key="3">
    <source>
        <dbReference type="ARBA" id="ARBA00022722"/>
    </source>
</evidence>
<dbReference type="SUPFAM" id="SSF54060">
    <property type="entry name" value="His-Me finger endonucleases"/>
    <property type="match status" value="1"/>
</dbReference>
<sequence length="244" mass="26741">MLISLKKTVATAILLMAAATSSAATSADFSKCRQLFAGGALPVLKNASMAPRALCYDNFAVLHSGRSRTPIYVAERLNKDNLDNKITRGTRFFADARLPSGERAELADYKQSGFDRGHMAPAGDMATDAAMAQSFSLANMVPQATINNRKPWAAIEKATRNYVLRASGDVYVITGPVFDIRPATIGANRVWVPQSLFKLVYDPATRRAWVHWLDNTDDARVGKPISYEELVRRTGIDFMPGIRG</sequence>
<evidence type="ECO:0000256" key="4">
    <source>
        <dbReference type="ARBA" id="ARBA00022723"/>
    </source>
</evidence>
<feature type="domain" description="DNA/RNA non-specific endonuclease/pyrophosphatase/phosphodiesterase" evidence="11">
    <location>
        <begin position="55"/>
        <end position="244"/>
    </location>
</feature>
<evidence type="ECO:0000256" key="7">
    <source>
        <dbReference type="ARBA" id="ARBA00022842"/>
    </source>
</evidence>
<dbReference type="InterPro" id="IPR044929">
    <property type="entry name" value="DNA/RNA_non-sp_Endonuclease_sf"/>
</dbReference>
<dbReference type="EMBL" id="BAAAZE010000005">
    <property type="protein sequence ID" value="GAA4015978.1"/>
    <property type="molecule type" value="Genomic_DNA"/>
</dbReference>
<comment type="cofactor">
    <cofactor evidence="1 8">
        <name>Mg(2+)</name>
        <dbReference type="ChEBI" id="CHEBI:18420"/>
    </cofactor>
</comment>
<comment type="caution">
    <text evidence="12">The sequence shown here is derived from an EMBL/GenBank/DDBJ whole genome shotgun (WGS) entry which is preliminary data.</text>
</comment>
<dbReference type="InterPro" id="IPR001604">
    <property type="entry name" value="Endo_G_ENPP1-like_dom"/>
</dbReference>
<feature type="domain" description="ENPP1-3/EXOG-like endonuclease/phosphodiesterase" evidence="10">
    <location>
        <begin position="56"/>
        <end position="244"/>
    </location>
</feature>
<dbReference type="PANTHER" id="PTHR13966">
    <property type="entry name" value="ENDONUCLEASE RELATED"/>
    <property type="match status" value="1"/>
</dbReference>
<protein>
    <recommendedName>
        <fullName evidence="8">Endonuclease</fullName>
        <ecNumber evidence="8">3.1.30.-</ecNumber>
    </recommendedName>
</protein>
<evidence type="ECO:0000313" key="12">
    <source>
        <dbReference type="EMBL" id="GAA4015978.1"/>
    </source>
</evidence>
<accession>A0ABP7SSN6</accession>
<keyword evidence="3 8" id="KW-0540">Nuclease</keyword>
<dbReference type="PROSITE" id="PS01070">
    <property type="entry name" value="NUCLEASE_NON_SPEC"/>
    <property type="match status" value="1"/>
</dbReference>
<keyword evidence="9" id="KW-0732">Signal</keyword>
<gene>
    <name evidence="12" type="ORF">GCM10022212_08740</name>
</gene>